<dbReference type="RefSeq" id="XP_017334907.1">
    <property type="nucleotide sequence ID" value="XM_017479418.3"/>
</dbReference>
<dbReference type="RefSeq" id="XP_017334909.1">
    <property type="nucleotide sequence ID" value="XM_017479420.3"/>
</dbReference>
<evidence type="ECO:0000313" key="3">
    <source>
        <dbReference type="RefSeq" id="XP_017334907.1"/>
    </source>
</evidence>
<protein>
    <submittedName>
        <fullName evidence="3 4">Protein associated with UVRAG as autophagy enhancer isoform X1</fullName>
    </submittedName>
</protein>
<dbReference type="RefSeq" id="XP_017334908.1">
    <property type="nucleotide sequence ID" value="XM_017479419.3"/>
</dbReference>
<dbReference type="Proteomes" id="UP000221080">
    <property type="component" value="Chromosome 6"/>
</dbReference>
<dbReference type="GO" id="GO:0061909">
    <property type="term" value="P:autophagosome-lysosome fusion"/>
    <property type="evidence" value="ECO:0007669"/>
    <property type="project" value="TreeGrafter"/>
</dbReference>
<name>A0A2D0RWN0_ICTPU</name>
<evidence type="ECO:0000313" key="5">
    <source>
        <dbReference type="RefSeq" id="XP_017334909.1"/>
    </source>
</evidence>
<dbReference type="PANTHER" id="PTHR45971">
    <property type="entry name" value="PHOX (PX) DOMAIN-CONTAINING PROTEIN"/>
    <property type="match status" value="1"/>
</dbReference>
<gene>
    <name evidence="3 4 5" type="primary">rubcnl</name>
</gene>
<reference evidence="2" key="1">
    <citation type="journal article" date="2016" name="Nat. Commun.">
        <title>The channel catfish genome sequence provides insights into the evolution of scale formation in teleosts.</title>
        <authorList>
            <person name="Liu Z."/>
            <person name="Liu S."/>
            <person name="Yao J."/>
            <person name="Bao L."/>
            <person name="Zhang J."/>
            <person name="Li Y."/>
            <person name="Jiang C."/>
            <person name="Sun L."/>
            <person name="Wang R."/>
            <person name="Zhang Y."/>
            <person name="Zhou T."/>
            <person name="Zeng Q."/>
            <person name="Fu Q."/>
            <person name="Gao S."/>
            <person name="Li N."/>
            <person name="Koren S."/>
            <person name="Jiang Y."/>
            <person name="Zimin A."/>
            <person name="Xu P."/>
            <person name="Phillippy A.M."/>
            <person name="Geng X."/>
            <person name="Song L."/>
            <person name="Sun F."/>
            <person name="Li C."/>
            <person name="Wang X."/>
            <person name="Chen A."/>
            <person name="Jin Y."/>
            <person name="Yuan Z."/>
            <person name="Yang Y."/>
            <person name="Tan S."/>
            <person name="Peatman E."/>
            <person name="Lu J."/>
            <person name="Qin Z."/>
            <person name="Dunham R."/>
            <person name="Li Z."/>
            <person name="Sonstegard T."/>
            <person name="Feng J."/>
            <person name="Danzmann R.G."/>
            <person name="Schroeder S."/>
            <person name="Scheffler B."/>
            <person name="Duke M.V."/>
            <person name="Ballard L."/>
            <person name="Kucuktas H."/>
            <person name="Kaltenboeck L."/>
            <person name="Liu H."/>
            <person name="Armbruster J."/>
            <person name="Xie Y."/>
            <person name="Kirby M.L."/>
            <person name="Tian Y."/>
            <person name="Flanagan M.E."/>
            <person name="Mu W."/>
            <person name="Waldbieser G.C."/>
        </authorList>
    </citation>
    <scope>NUCLEOTIDE SEQUENCE [LARGE SCALE GENOMIC DNA]</scope>
    <source>
        <strain evidence="2">SDA103</strain>
    </source>
</reference>
<evidence type="ECO:0000313" key="4">
    <source>
        <dbReference type="RefSeq" id="XP_017334908.1"/>
    </source>
</evidence>
<dbReference type="OrthoDB" id="10067503at2759"/>
<dbReference type="GO" id="GO:0000421">
    <property type="term" value="C:autophagosome membrane"/>
    <property type="evidence" value="ECO:0007669"/>
    <property type="project" value="TreeGrafter"/>
</dbReference>
<dbReference type="InterPro" id="IPR025258">
    <property type="entry name" value="RH_dom"/>
</dbReference>
<dbReference type="PANTHER" id="PTHR45971:SF2">
    <property type="entry name" value="PROTEIN ASSOCIATED WITH UVRAG AS AUTOPHAGY ENHANCER"/>
    <property type="match status" value="1"/>
</dbReference>
<dbReference type="GO" id="GO:1901981">
    <property type="term" value="F:phosphatidylinositol phosphate binding"/>
    <property type="evidence" value="ECO:0007669"/>
    <property type="project" value="TreeGrafter"/>
</dbReference>
<dbReference type="GO" id="GO:0097352">
    <property type="term" value="P:autophagosome maturation"/>
    <property type="evidence" value="ECO:0007669"/>
    <property type="project" value="TreeGrafter"/>
</dbReference>
<dbReference type="GeneID" id="108271696"/>
<dbReference type="SMART" id="SM01175">
    <property type="entry name" value="DUF4206"/>
    <property type="match status" value="1"/>
</dbReference>
<sequence length="608" mass="68928">MSLLDPFPSGYGSANFTMRVEKQILEGNQGKQRDLQPLFGNFPDGQSSISRESDDEGCYYLPRSSPVISRRQAKKMKKPSAASNNRERVFHEHSDENFRKGEEFSFVGFSSVSKMLQNNFPEEQTVPTSSSQRISQVLLLDTHCAPAAVKDEQCSDKQRNLSCGSSESQSSSCEKSDLLNIGASKLGKGSVICLNKCLISGAEHEEQISEAFYRNSVYLDQENAHFVVVDMVLEVLEAAKWAVSQKHSDSFSSTDSGYEVDWSAEWEQIYKPYRFECHQHKNELYDHRLSNRSSQTLVHRCSAEILAQNLLTELERWCISSEELLGEFPLVTVSLASGGEASLSDEIRQKSRMRGPLMWTPPQFQIISSVKPSQRRSDVIASQKFLCAGCGTEIEPRYMKRLRYCDYLGKYFCDGCHGGGEAIIPARVLSHWDFGRYTVCQFSKQLLESIWEKPLFKITNVAKNLYSQAKEVQKFREIQEQLISIKKLLRACRLSEGVLAEFQQIPSHLSEELHLFAMDDLVKIKRGQLLTTAKAVMQSATNHVEACELCQAKGFICEFCRGKDVLFPFQTDICTRCQACRACFHTSCFRDGACPKCTRIQMRRAARR</sequence>
<dbReference type="GeneTree" id="ENSGT00940000160585"/>
<dbReference type="GO" id="GO:0061910">
    <property type="term" value="P:autophagosome-endosome fusion"/>
    <property type="evidence" value="ECO:0007669"/>
    <property type="project" value="TreeGrafter"/>
</dbReference>
<feature type="domain" description="Rubicon Homology" evidence="1">
    <location>
        <begin position="403"/>
        <end position="604"/>
    </location>
</feature>
<dbReference type="AlphaFoldDB" id="A0A2D0RWN0"/>
<evidence type="ECO:0000259" key="1">
    <source>
        <dbReference type="SMART" id="SM01175"/>
    </source>
</evidence>
<dbReference type="CTD" id="80183"/>
<dbReference type="KEGG" id="ipu:108271696"/>
<dbReference type="Pfam" id="PF13901">
    <property type="entry name" value="RH_dom"/>
    <property type="match status" value="1"/>
</dbReference>
<proteinExistence type="predicted"/>
<evidence type="ECO:0000313" key="2">
    <source>
        <dbReference type="Proteomes" id="UP000221080"/>
    </source>
</evidence>
<organism evidence="2 3">
    <name type="scientific">Ictalurus punctatus</name>
    <name type="common">Channel catfish</name>
    <name type="synonym">Silurus punctatus</name>
    <dbReference type="NCBI Taxonomy" id="7998"/>
    <lineage>
        <taxon>Eukaryota</taxon>
        <taxon>Metazoa</taxon>
        <taxon>Chordata</taxon>
        <taxon>Craniata</taxon>
        <taxon>Vertebrata</taxon>
        <taxon>Euteleostomi</taxon>
        <taxon>Actinopterygii</taxon>
        <taxon>Neopterygii</taxon>
        <taxon>Teleostei</taxon>
        <taxon>Ostariophysi</taxon>
        <taxon>Siluriformes</taxon>
        <taxon>Ictaluridae</taxon>
        <taxon>Ictalurus</taxon>
    </lineage>
</organism>
<accession>A0A2D0RWN0</accession>
<reference evidence="3 4" key="2">
    <citation type="submission" date="2025-04" db="UniProtKB">
        <authorList>
            <consortium name="RefSeq"/>
        </authorList>
    </citation>
    <scope>IDENTIFICATION</scope>
    <source>
        <tissue evidence="3 4">Blood</tissue>
    </source>
</reference>
<keyword evidence="2" id="KW-1185">Reference proteome</keyword>
<dbReference type="InterPro" id="IPR052428">
    <property type="entry name" value="Autophagy_HostDef_Reg"/>
</dbReference>